<comment type="caution">
    <text evidence="1">The sequence shown here is derived from an EMBL/GenBank/DDBJ whole genome shotgun (WGS) entry which is preliminary data.</text>
</comment>
<protein>
    <submittedName>
        <fullName evidence="1">Methanogenesis marker protein 6</fullName>
    </submittedName>
</protein>
<organism evidence="1 2">
    <name type="scientific">Methanocalculus chunghsingensis</name>
    <dbReference type="NCBI Taxonomy" id="156457"/>
    <lineage>
        <taxon>Archaea</taxon>
        <taxon>Methanobacteriati</taxon>
        <taxon>Methanobacteriota</taxon>
        <taxon>Stenosarchaea group</taxon>
        <taxon>Methanomicrobia</taxon>
        <taxon>Methanomicrobiales</taxon>
        <taxon>Methanocalculaceae</taxon>
        <taxon>Methanocalculus</taxon>
    </lineage>
</organism>
<keyword evidence="2" id="KW-1185">Reference proteome</keyword>
<accession>A0A8J7W6Z0</accession>
<dbReference type="EMBL" id="JWHL01000013">
    <property type="protein sequence ID" value="MBR1369511.1"/>
    <property type="molecule type" value="Genomic_DNA"/>
</dbReference>
<evidence type="ECO:0000313" key="2">
    <source>
        <dbReference type="Proteomes" id="UP000730161"/>
    </source>
</evidence>
<dbReference type="AlphaFoldDB" id="A0A8J7W6Z0"/>
<dbReference type="Proteomes" id="UP000730161">
    <property type="component" value="Unassembled WGS sequence"/>
</dbReference>
<evidence type="ECO:0000313" key="1">
    <source>
        <dbReference type="EMBL" id="MBR1369511.1"/>
    </source>
</evidence>
<dbReference type="Pfam" id="PF09875">
    <property type="entry name" value="DUF2102"/>
    <property type="match status" value="1"/>
</dbReference>
<dbReference type="InterPro" id="IPR012025">
    <property type="entry name" value="Methan_mark_6"/>
</dbReference>
<name>A0A8J7W6Z0_9EURY</name>
<sequence>MKEYIPEYVGSVTKYVFVDSPDTTPQDLAIAAYEVAMGVMIKETCFGIQVTGSPDEVSRIIDALRKLDPYHIFVKDRGFPPGDQRRCRANLGGARPGYLGHEYEIGLARFISYGLRETDTMNDNDLLKAAVPIRRASPLDIDDLSTIIETEEA</sequence>
<reference evidence="1" key="1">
    <citation type="submission" date="2014-12" db="EMBL/GenBank/DDBJ databases">
        <authorList>
            <person name="Huang H.-H."/>
            <person name="Chen S.-C."/>
            <person name="Lai M.-C."/>
        </authorList>
    </citation>
    <scope>NUCLEOTIDE SEQUENCE</scope>
    <source>
        <strain evidence="1">K1F9705b</strain>
    </source>
</reference>
<dbReference type="OrthoDB" id="148219at2157"/>
<proteinExistence type="predicted"/>
<dbReference type="NCBIfam" id="TIGR03272">
    <property type="entry name" value="methan_mark_6"/>
    <property type="match status" value="1"/>
</dbReference>
<dbReference type="RefSeq" id="WP_211531219.1">
    <property type="nucleotide sequence ID" value="NZ_JWHL01000013.1"/>
</dbReference>
<gene>
    <name evidence="1" type="ORF">RJ53_08410</name>
</gene>